<comment type="caution">
    <text evidence="7">The sequence shown here is derived from an EMBL/GenBank/DDBJ whole genome shotgun (WGS) entry which is preliminary data.</text>
</comment>
<name>A0A2U1JKK4_9FLAO</name>
<evidence type="ECO:0000256" key="4">
    <source>
        <dbReference type="ARBA" id="ARBA00023136"/>
    </source>
</evidence>
<evidence type="ECO:0000256" key="6">
    <source>
        <dbReference type="SAM" id="Phobius"/>
    </source>
</evidence>
<dbReference type="GO" id="GO:0016020">
    <property type="term" value="C:membrane"/>
    <property type="evidence" value="ECO:0007669"/>
    <property type="project" value="UniProtKB-SubCell"/>
</dbReference>
<keyword evidence="5" id="KW-0175">Coiled coil</keyword>
<evidence type="ECO:0000256" key="2">
    <source>
        <dbReference type="ARBA" id="ARBA00022692"/>
    </source>
</evidence>
<feature type="coiled-coil region" evidence="5">
    <location>
        <begin position="228"/>
        <end position="255"/>
    </location>
</feature>
<dbReference type="InterPro" id="IPR050739">
    <property type="entry name" value="MFP"/>
</dbReference>
<gene>
    <name evidence="7" type="ORF">DB895_07375</name>
</gene>
<dbReference type="Proteomes" id="UP000245449">
    <property type="component" value="Unassembled WGS sequence"/>
</dbReference>
<dbReference type="Gene3D" id="2.40.30.170">
    <property type="match status" value="1"/>
</dbReference>
<evidence type="ECO:0000256" key="3">
    <source>
        <dbReference type="ARBA" id="ARBA00022989"/>
    </source>
</evidence>
<dbReference type="PANTHER" id="PTHR30386:SF26">
    <property type="entry name" value="TRANSPORT PROTEIN COMB"/>
    <property type="match status" value="1"/>
</dbReference>
<proteinExistence type="predicted"/>
<protein>
    <submittedName>
        <fullName evidence="7">HlyD family secretion protein</fullName>
    </submittedName>
</protein>
<reference evidence="7 8" key="1">
    <citation type="submission" date="2018-04" db="EMBL/GenBank/DDBJ databases">
        <title>Flavobacterium sp. nov., isolated from glacier ice.</title>
        <authorList>
            <person name="Liu Q."/>
            <person name="Xin Y.-H."/>
        </authorList>
    </citation>
    <scope>NUCLEOTIDE SEQUENCE [LARGE SCALE GENOMIC DNA]</scope>
    <source>
        <strain evidence="7 8">RB1R5</strain>
    </source>
</reference>
<dbReference type="EMBL" id="QCZI01000007">
    <property type="protein sequence ID" value="PWA05408.1"/>
    <property type="molecule type" value="Genomic_DNA"/>
</dbReference>
<dbReference type="RefSeq" id="WP_116724719.1">
    <property type="nucleotide sequence ID" value="NZ_QCZI01000007.1"/>
</dbReference>
<dbReference type="OrthoDB" id="7057889at2"/>
<evidence type="ECO:0000256" key="5">
    <source>
        <dbReference type="SAM" id="Coils"/>
    </source>
</evidence>
<dbReference type="PANTHER" id="PTHR30386">
    <property type="entry name" value="MEMBRANE FUSION SUBUNIT OF EMRAB-TOLC MULTIDRUG EFFLUX PUMP"/>
    <property type="match status" value="1"/>
</dbReference>
<evidence type="ECO:0000313" key="8">
    <source>
        <dbReference type="Proteomes" id="UP000245449"/>
    </source>
</evidence>
<keyword evidence="8" id="KW-1185">Reference proteome</keyword>
<feature type="transmembrane region" description="Helical" evidence="6">
    <location>
        <begin position="28"/>
        <end position="47"/>
    </location>
</feature>
<accession>A0A2U1JKK4</accession>
<keyword evidence="3 6" id="KW-1133">Transmembrane helix</keyword>
<dbReference type="AlphaFoldDB" id="A0A2U1JKK4"/>
<keyword evidence="2 6" id="KW-0812">Transmembrane</keyword>
<dbReference type="PRINTS" id="PR01490">
    <property type="entry name" value="RTXTOXIND"/>
</dbReference>
<organism evidence="7 8">
    <name type="scientific">Flavobacterium psychrotolerans</name>
    <dbReference type="NCBI Taxonomy" id="2169410"/>
    <lineage>
        <taxon>Bacteria</taxon>
        <taxon>Pseudomonadati</taxon>
        <taxon>Bacteroidota</taxon>
        <taxon>Flavobacteriia</taxon>
        <taxon>Flavobacteriales</taxon>
        <taxon>Flavobacteriaceae</taxon>
        <taxon>Flavobacterium</taxon>
    </lineage>
</organism>
<keyword evidence="4 6" id="KW-0472">Membrane</keyword>
<evidence type="ECO:0000256" key="1">
    <source>
        <dbReference type="ARBA" id="ARBA00004167"/>
    </source>
</evidence>
<evidence type="ECO:0000313" key="7">
    <source>
        <dbReference type="EMBL" id="PWA05408.1"/>
    </source>
</evidence>
<comment type="subcellular location">
    <subcellularLocation>
        <location evidence="1">Membrane</location>
        <topology evidence="1">Single-pass membrane protein</topology>
    </subcellularLocation>
</comment>
<sequence length="427" mass="48523">MTENTALDLRSEEVQEILTRVPHWMIRWGTIVVFCIILMLLFTSWFIEYPDVVTTEITITTNIPPGKLIAKTSGRIEAVLVTDKKIIKKNTPLAVIENAANYQDVFLLKNIVDTINIDKSKFPFDLLKSTQLGEVESAFAVFQKESIADELNAKLQPYQVEGTAQNYEAMQLKERLSLLESQKSINQNELVLEKSDLNRYDGLFNKGIIATQELEKHKLTYLQVDRNYKSLLSTISQLKSSLNELNKNSKTTQINESKENVNLERNVIQAFYQLKKTIKDWELNYVLRSSIDGKVTFLQIWTANQTVNAGDNVFAIIPTNENGYIGKVKAPAQNSGKIKVGQTVNIRLANYPDSQFGILKGKVKAISLTPDKDGNLLLNVSLPKGLETSYKKQITFQQEMSGTADIVTEDLRLIERLLYQFRDIFTR</sequence>